<proteinExistence type="predicted"/>
<dbReference type="Pfam" id="PF00643">
    <property type="entry name" value="zf-B_box"/>
    <property type="match status" value="1"/>
</dbReference>
<feature type="domain" description="RING-type" evidence="5">
    <location>
        <begin position="12"/>
        <end position="57"/>
    </location>
</feature>
<feature type="non-terminal residue" evidence="7">
    <location>
        <position position="168"/>
    </location>
</feature>
<dbReference type="SMART" id="SM00184">
    <property type="entry name" value="RING"/>
    <property type="match status" value="1"/>
</dbReference>
<accession>A0A974C4X8</accession>
<dbReference type="PANTHER" id="PTHR25465">
    <property type="entry name" value="B-BOX DOMAIN CONTAINING"/>
    <property type="match status" value="1"/>
</dbReference>
<dbReference type="PROSITE" id="PS50119">
    <property type="entry name" value="ZF_BBOX"/>
    <property type="match status" value="1"/>
</dbReference>
<dbReference type="SUPFAM" id="SSF57845">
    <property type="entry name" value="B-box zinc-binding domain"/>
    <property type="match status" value="1"/>
</dbReference>
<dbReference type="InterPro" id="IPR027370">
    <property type="entry name" value="Znf-RING_euk"/>
</dbReference>
<keyword evidence="1" id="KW-0479">Metal-binding</keyword>
<dbReference type="PROSITE" id="PS00518">
    <property type="entry name" value="ZF_RING_1"/>
    <property type="match status" value="1"/>
</dbReference>
<evidence type="ECO:0000256" key="2">
    <source>
        <dbReference type="ARBA" id="ARBA00022771"/>
    </source>
</evidence>
<dbReference type="OMA" id="STEHIMM"/>
<organism evidence="7 8">
    <name type="scientific">Xenopus laevis</name>
    <name type="common">African clawed frog</name>
    <dbReference type="NCBI Taxonomy" id="8355"/>
    <lineage>
        <taxon>Eukaryota</taxon>
        <taxon>Metazoa</taxon>
        <taxon>Chordata</taxon>
        <taxon>Craniata</taxon>
        <taxon>Vertebrata</taxon>
        <taxon>Euteleostomi</taxon>
        <taxon>Amphibia</taxon>
        <taxon>Batrachia</taxon>
        <taxon>Anura</taxon>
        <taxon>Pipoidea</taxon>
        <taxon>Pipidae</taxon>
        <taxon>Xenopodinae</taxon>
        <taxon>Xenopus</taxon>
        <taxon>Xenopus</taxon>
    </lineage>
</organism>
<dbReference type="PROSITE" id="PS50089">
    <property type="entry name" value="ZF_RING_2"/>
    <property type="match status" value="1"/>
</dbReference>
<dbReference type="SMART" id="SM00336">
    <property type="entry name" value="BBOX"/>
    <property type="match status" value="1"/>
</dbReference>
<evidence type="ECO:0000256" key="4">
    <source>
        <dbReference type="PROSITE-ProRule" id="PRU00024"/>
    </source>
</evidence>
<reference evidence="8" key="1">
    <citation type="journal article" date="2016" name="Nature">
        <title>Genome evolution in the allotetraploid frog Xenopus laevis.</title>
        <authorList>
            <person name="Session A.M."/>
            <person name="Uno Y."/>
            <person name="Kwon T."/>
            <person name="Chapman J.A."/>
            <person name="Toyoda A."/>
            <person name="Takahashi S."/>
            <person name="Fukui A."/>
            <person name="Hikosaka A."/>
            <person name="Suzuki A."/>
            <person name="Kondo M."/>
            <person name="van Heeringen S.J."/>
            <person name="Quigley I."/>
            <person name="Heinz S."/>
            <person name="Ogino H."/>
            <person name="Ochi H."/>
            <person name="Hellsten U."/>
            <person name="Lyons J.B."/>
            <person name="Simakov O."/>
            <person name="Putnam N."/>
            <person name="Stites J."/>
            <person name="Kuroki Y."/>
            <person name="Tanaka T."/>
            <person name="Michiue T."/>
            <person name="Watanabe M."/>
            <person name="Bogdanovic O."/>
            <person name="Lister R."/>
            <person name="Georgiou G."/>
            <person name="Paranjpe S.S."/>
            <person name="van Kruijsbergen I."/>
            <person name="Shu S."/>
            <person name="Carlson J."/>
            <person name="Kinoshita T."/>
            <person name="Ohta Y."/>
            <person name="Mawaribuchi S."/>
            <person name="Jenkins J."/>
            <person name="Grimwood J."/>
            <person name="Schmutz J."/>
            <person name="Mitros T."/>
            <person name="Mozaffari S.V."/>
            <person name="Suzuki Y."/>
            <person name="Haramoto Y."/>
            <person name="Yamamoto T.S."/>
            <person name="Takagi C."/>
            <person name="Heald R."/>
            <person name="Miller K."/>
            <person name="Haudenschild C."/>
            <person name="Kitzman J."/>
            <person name="Nakayama T."/>
            <person name="Izutsu Y."/>
            <person name="Robert J."/>
            <person name="Fortriede J."/>
            <person name="Burns K."/>
            <person name="Lotay V."/>
            <person name="Karimi K."/>
            <person name="Yasuoka Y."/>
            <person name="Dichmann D.S."/>
            <person name="Flajnik M.F."/>
            <person name="Houston D.W."/>
            <person name="Shendure J."/>
            <person name="DuPasquier L."/>
            <person name="Vize P.D."/>
            <person name="Zorn A.M."/>
            <person name="Ito M."/>
            <person name="Marcotte E.M."/>
            <person name="Wallingford J.B."/>
            <person name="Ito Y."/>
            <person name="Asashima M."/>
            <person name="Ueno N."/>
            <person name="Matsuda Y."/>
            <person name="Veenstra G.J."/>
            <person name="Fujiyama A."/>
            <person name="Harland R.M."/>
            <person name="Taira M."/>
            <person name="Rokhsar D.S."/>
        </authorList>
    </citation>
    <scope>NUCLEOTIDE SEQUENCE [LARGE SCALE GENOMIC DNA]</scope>
    <source>
        <strain evidence="8">J</strain>
    </source>
</reference>
<dbReference type="Pfam" id="PF13445">
    <property type="entry name" value="zf-RING_UBOX"/>
    <property type="match status" value="1"/>
</dbReference>
<evidence type="ECO:0000256" key="1">
    <source>
        <dbReference type="ARBA" id="ARBA00022723"/>
    </source>
</evidence>
<dbReference type="GO" id="GO:0008270">
    <property type="term" value="F:zinc ion binding"/>
    <property type="evidence" value="ECO:0007669"/>
    <property type="project" value="UniProtKB-KW"/>
</dbReference>
<dbReference type="Gene3D" id="3.30.40.10">
    <property type="entry name" value="Zinc/RING finger domain, C3HC4 (zinc finger)"/>
    <property type="match status" value="1"/>
</dbReference>
<dbReference type="AlphaFoldDB" id="A0A974C4X8"/>
<name>A0A974C4X8_XENLA</name>
<gene>
    <name evidence="7" type="ORF">XELAEV_18042949mg</name>
</gene>
<dbReference type="InterPro" id="IPR001841">
    <property type="entry name" value="Znf_RING"/>
</dbReference>
<evidence type="ECO:0000313" key="7">
    <source>
        <dbReference type="EMBL" id="OCT66697.1"/>
    </source>
</evidence>
<dbReference type="InterPro" id="IPR051051">
    <property type="entry name" value="E3_ubiq-ligase_TRIM/RNF"/>
</dbReference>
<protein>
    <recommendedName>
        <fullName evidence="9">RING-type domain-containing protein</fullName>
    </recommendedName>
</protein>
<evidence type="ECO:0008006" key="9">
    <source>
        <dbReference type="Google" id="ProtNLM"/>
    </source>
</evidence>
<dbReference type="Proteomes" id="UP000694892">
    <property type="component" value="Chromosome 8S"/>
</dbReference>
<sequence>MAAAGVRSDITCYLCEKIYTDPVTLLCGHNVCLICIEKAWDITGNIFLDPPSCLECEETYSTRPELRVDKTLGDILEILFPSNPEQEGACLCDYHVRIHSKSTEHIMMDSSVFFNDTVCSTHQKPLGYYCREENVRICVGCVSEHRGHRMKKLKEKPEQIKEKLRILQ</sequence>
<evidence type="ECO:0000259" key="5">
    <source>
        <dbReference type="PROSITE" id="PS50089"/>
    </source>
</evidence>
<dbReference type="InterPro" id="IPR013083">
    <property type="entry name" value="Znf_RING/FYVE/PHD"/>
</dbReference>
<keyword evidence="2 4" id="KW-0863">Zinc-finger</keyword>
<dbReference type="Gene3D" id="3.30.160.60">
    <property type="entry name" value="Classic Zinc Finger"/>
    <property type="match status" value="1"/>
</dbReference>
<dbReference type="InterPro" id="IPR017907">
    <property type="entry name" value="Znf_RING_CS"/>
</dbReference>
<evidence type="ECO:0000256" key="3">
    <source>
        <dbReference type="ARBA" id="ARBA00022833"/>
    </source>
</evidence>
<dbReference type="SUPFAM" id="SSF57850">
    <property type="entry name" value="RING/U-box"/>
    <property type="match status" value="1"/>
</dbReference>
<dbReference type="PANTHER" id="PTHR25465:SF50">
    <property type="entry name" value="E3 UBIQUITIN_ISG15 LIGASE TRIM25"/>
    <property type="match status" value="1"/>
</dbReference>
<dbReference type="InterPro" id="IPR000315">
    <property type="entry name" value="Znf_B-box"/>
</dbReference>
<keyword evidence="3" id="KW-0862">Zinc</keyword>
<feature type="domain" description="B box-type" evidence="6">
    <location>
        <begin position="114"/>
        <end position="153"/>
    </location>
</feature>
<evidence type="ECO:0000259" key="6">
    <source>
        <dbReference type="PROSITE" id="PS50119"/>
    </source>
</evidence>
<evidence type="ECO:0000313" key="8">
    <source>
        <dbReference type="Proteomes" id="UP000694892"/>
    </source>
</evidence>
<dbReference type="CDD" id="cd19769">
    <property type="entry name" value="Bbox2_TRIM16-like"/>
    <property type="match status" value="1"/>
</dbReference>
<dbReference type="EMBL" id="CM004481">
    <property type="protein sequence ID" value="OCT66697.1"/>
    <property type="molecule type" value="Genomic_DNA"/>
</dbReference>